<dbReference type="CDD" id="cd13986">
    <property type="entry name" value="STKc_16"/>
    <property type="match status" value="1"/>
</dbReference>
<accession>A0ABR2W0S9</accession>
<organism evidence="12 13">
    <name type="scientific">Basidiobolus ranarum</name>
    <dbReference type="NCBI Taxonomy" id="34480"/>
    <lineage>
        <taxon>Eukaryota</taxon>
        <taxon>Fungi</taxon>
        <taxon>Fungi incertae sedis</taxon>
        <taxon>Zoopagomycota</taxon>
        <taxon>Entomophthoromycotina</taxon>
        <taxon>Basidiobolomycetes</taxon>
        <taxon>Basidiobolales</taxon>
        <taxon>Basidiobolaceae</taxon>
        <taxon>Basidiobolus</taxon>
    </lineage>
</organism>
<dbReference type="PROSITE" id="PS00108">
    <property type="entry name" value="PROTEIN_KINASE_ST"/>
    <property type="match status" value="1"/>
</dbReference>
<dbReference type="Proteomes" id="UP001479436">
    <property type="component" value="Unassembled WGS sequence"/>
</dbReference>
<evidence type="ECO:0000256" key="10">
    <source>
        <dbReference type="RuleBase" id="RU000304"/>
    </source>
</evidence>
<dbReference type="Gene3D" id="1.10.510.10">
    <property type="entry name" value="Transferase(Phosphotransferase) domain 1"/>
    <property type="match status" value="1"/>
</dbReference>
<evidence type="ECO:0000256" key="9">
    <source>
        <dbReference type="PROSITE-ProRule" id="PRU10141"/>
    </source>
</evidence>
<evidence type="ECO:0000256" key="2">
    <source>
        <dbReference type="ARBA" id="ARBA00022527"/>
    </source>
</evidence>
<dbReference type="EC" id="2.7.11.1" evidence="1"/>
<name>A0ABR2W0S9_9FUNG</name>
<proteinExistence type="inferred from homology"/>
<dbReference type="PROSITE" id="PS50011">
    <property type="entry name" value="PROTEIN_KINASE_DOM"/>
    <property type="match status" value="1"/>
</dbReference>
<evidence type="ECO:0000313" key="12">
    <source>
        <dbReference type="EMBL" id="KAK9712704.1"/>
    </source>
</evidence>
<keyword evidence="13" id="KW-1185">Reference proteome</keyword>
<comment type="catalytic activity">
    <reaction evidence="8">
        <text>L-seryl-[protein] + ATP = O-phospho-L-seryl-[protein] + ADP + H(+)</text>
        <dbReference type="Rhea" id="RHEA:17989"/>
        <dbReference type="Rhea" id="RHEA-COMP:9863"/>
        <dbReference type="Rhea" id="RHEA-COMP:11604"/>
        <dbReference type="ChEBI" id="CHEBI:15378"/>
        <dbReference type="ChEBI" id="CHEBI:29999"/>
        <dbReference type="ChEBI" id="CHEBI:30616"/>
        <dbReference type="ChEBI" id="CHEBI:83421"/>
        <dbReference type="ChEBI" id="CHEBI:456216"/>
        <dbReference type="EC" id="2.7.11.1"/>
    </reaction>
</comment>
<reference evidence="12 13" key="1">
    <citation type="submission" date="2023-04" db="EMBL/GenBank/DDBJ databases">
        <title>Genome of Basidiobolus ranarum AG-B5.</title>
        <authorList>
            <person name="Stajich J.E."/>
            <person name="Carter-House D."/>
            <person name="Gryganskyi A."/>
        </authorList>
    </citation>
    <scope>NUCLEOTIDE SEQUENCE [LARGE SCALE GENOMIC DNA]</scope>
    <source>
        <strain evidence="12 13">AG-B5</strain>
    </source>
</reference>
<keyword evidence="5 12" id="KW-0418">Kinase</keyword>
<dbReference type="PROSITE" id="PS00107">
    <property type="entry name" value="PROTEIN_KINASE_ATP"/>
    <property type="match status" value="1"/>
</dbReference>
<dbReference type="SMART" id="SM00220">
    <property type="entry name" value="S_TKc"/>
    <property type="match status" value="1"/>
</dbReference>
<keyword evidence="6 9" id="KW-0067">ATP-binding</keyword>
<dbReference type="PANTHER" id="PTHR45998:SF2">
    <property type="entry name" value="SERINE_THREONINE-PROTEIN KINASE 16"/>
    <property type="match status" value="1"/>
</dbReference>
<dbReference type="SUPFAM" id="SSF56112">
    <property type="entry name" value="Protein kinase-like (PK-like)"/>
    <property type="match status" value="1"/>
</dbReference>
<evidence type="ECO:0000256" key="6">
    <source>
        <dbReference type="ARBA" id="ARBA00022840"/>
    </source>
</evidence>
<keyword evidence="3 12" id="KW-0808">Transferase</keyword>
<dbReference type="EMBL" id="JASJQH010007202">
    <property type="protein sequence ID" value="KAK9712704.1"/>
    <property type="molecule type" value="Genomic_DNA"/>
</dbReference>
<dbReference type="GO" id="GO:0004674">
    <property type="term" value="F:protein serine/threonine kinase activity"/>
    <property type="evidence" value="ECO:0007669"/>
    <property type="project" value="UniProtKB-EC"/>
</dbReference>
<evidence type="ECO:0000256" key="5">
    <source>
        <dbReference type="ARBA" id="ARBA00022777"/>
    </source>
</evidence>
<evidence type="ECO:0000313" key="13">
    <source>
        <dbReference type="Proteomes" id="UP001479436"/>
    </source>
</evidence>
<dbReference type="InterPro" id="IPR008271">
    <property type="entry name" value="Ser/Thr_kinase_AS"/>
</dbReference>
<evidence type="ECO:0000259" key="11">
    <source>
        <dbReference type="PROSITE" id="PS50011"/>
    </source>
</evidence>
<gene>
    <name evidence="12" type="primary">ENV7_1</name>
    <name evidence="12" type="ORF">K7432_006959</name>
</gene>
<dbReference type="InterPro" id="IPR017441">
    <property type="entry name" value="Protein_kinase_ATP_BS"/>
</dbReference>
<evidence type="ECO:0000256" key="7">
    <source>
        <dbReference type="ARBA" id="ARBA00047899"/>
    </source>
</evidence>
<evidence type="ECO:0000256" key="3">
    <source>
        <dbReference type="ARBA" id="ARBA00022679"/>
    </source>
</evidence>
<dbReference type="PANTHER" id="PTHR45998">
    <property type="entry name" value="SERINE/THREONINE-PROTEIN KINASE 16"/>
    <property type="match status" value="1"/>
</dbReference>
<evidence type="ECO:0000256" key="8">
    <source>
        <dbReference type="ARBA" id="ARBA00048679"/>
    </source>
</evidence>
<keyword evidence="4 9" id="KW-0547">Nucleotide-binding</keyword>
<dbReference type="InterPro" id="IPR011009">
    <property type="entry name" value="Kinase-like_dom_sf"/>
</dbReference>
<sequence>MSTDLVGNMRNAVFTALSGCIPVPILQINGRTFKRVKLLGEGGFSMVYLVKDEATHRDFALKRIHCPLGTDAVRQAMNEAELYRLFNHPNIVKIMDSCVIQEKSGDKIVYLFLPYYKNGTLQDVINSAVETHTNLPERKMIRMFHGICLAIRELHTYELPNIPISSDEFTSSDNRIPYSHRDIKPGNVLIADDGTPILMDFGSLIRGPVTIRTRQQALLEQDRAAEHSTMSYRAPELFDVKTGSVLTEAVDIWSLGCLLYSMAYGQSPFEANMNEQGGNIALAVQNAKYNFPNEDDYSEDLRSLIKFMLVTNPEERPDIHQVIQKSEQLIGRLGTRD</sequence>
<feature type="binding site" evidence="9">
    <location>
        <position position="62"/>
    </location>
    <ligand>
        <name>ATP</name>
        <dbReference type="ChEBI" id="CHEBI:30616"/>
    </ligand>
</feature>
<protein>
    <recommendedName>
        <fullName evidence="1">non-specific serine/threonine protein kinase</fullName>
        <ecNumber evidence="1">2.7.11.1</ecNumber>
    </recommendedName>
</protein>
<dbReference type="Pfam" id="PF00069">
    <property type="entry name" value="Pkinase"/>
    <property type="match status" value="1"/>
</dbReference>
<evidence type="ECO:0000256" key="4">
    <source>
        <dbReference type="ARBA" id="ARBA00022741"/>
    </source>
</evidence>
<comment type="caution">
    <text evidence="12">The sequence shown here is derived from an EMBL/GenBank/DDBJ whole genome shotgun (WGS) entry which is preliminary data.</text>
</comment>
<dbReference type="InterPro" id="IPR052239">
    <property type="entry name" value="Ser/Thr-specific_kinases"/>
</dbReference>
<comment type="catalytic activity">
    <reaction evidence="7">
        <text>L-threonyl-[protein] + ATP = O-phospho-L-threonyl-[protein] + ADP + H(+)</text>
        <dbReference type="Rhea" id="RHEA:46608"/>
        <dbReference type="Rhea" id="RHEA-COMP:11060"/>
        <dbReference type="Rhea" id="RHEA-COMP:11605"/>
        <dbReference type="ChEBI" id="CHEBI:15378"/>
        <dbReference type="ChEBI" id="CHEBI:30013"/>
        <dbReference type="ChEBI" id="CHEBI:30616"/>
        <dbReference type="ChEBI" id="CHEBI:61977"/>
        <dbReference type="ChEBI" id="CHEBI:456216"/>
        <dbReference type="EC" id="2.7.11.1"/>
    </reaction>
</comment>
<comment type="similarity">
    <text evidence="10">Belongs to the protein kinase superfamily.</text>
</comment>
<dbReference type="InterPro" id="IPR000719">
    <property type="entry name" value="Prot_kinase_dom"/>
</dbReference>
<feature type="domain" description="Protein kinase" evidence="11">
    <location>
        <begin position="33"/>
        <end position="330"/>
    </location>
</feature>
<keyword evidence="2 10" id="KW-0723">Serine/threonine-protein kinase</keyword>
<evidence type="ECO:0000256" key="1">
    <source>
        <dbReference type="ARBA" id="ARBA00012513"/>
    </source>
</evidence>